<dbReference type="HOGENOM" id="CLU_008681_0_4_4"/>
<dbReference type="PANTHER" id="PTHR12169:SF6">
    <property type="entry name" value="AFG1-LIKE ATPASE"/>
    <property type="match status" value="1"/>
</dbReference>
<dbReference type="InterPro" id="IPR027417">
    <property type="entry name" value="P-loop_NTPase"/>
</dbReference>
<dbReference type="PANTHER" id="PTHR12169">
    <property type="entry name" value="ATPASE N2B"/>
    <property type="match status" value="1"/>
</dbReference>
<name>W0SEX2_9PROT</name>
<evidence type="ECO:0000313" key="4">
    <source>
        <dbReference type="Proteomes" id="UP000031637"/>
    </source>
</evidence>
<dbReference type="KEGG" id="shd:SUTH_01809"/>
<dbReference type="GO" id="GO:0005737">
    <property type="term" value="C:cytoplasm"/>
    <property type="evidence" value="ECO:0007669"/>
    <property type="project" value="TreeGrafter"/>
</dbReference>
<protein>
    <submittedName>
        <fullName evidence="3">ATPase</fullName>
    </submittedName>
</protein>
<evidence type="ECO:0000256" key="1">
    <source>
        <dbReference type="ARBA" id="ARBA00022741"/>
    </source>
</evidence>
<accession>W0SEX2</accession>
<dbReference type="GO" id="GO:0005524">
    <property type="term" value="F:ATP binding"/>
    <property type="evidence" value="ECO:0007669"/>
    <property type="project" value="UniProtKB-KW"/>
</dbReference>
<dbReference type="InterPro" id="IPR005654">
    <property type="entry name" value="ATPase_AFG1-like"/>
</dbReference>
<dbReference type="EMBL" id="AP012547">
    <property type="protein sequence ID" value="BAO29601.1"/>
    <property type="molecule type" value="Genomic_DNA"/>
</dbReference>
<sequence length="382" mass="43025">MPHKILNVPKDGMIEGFNAALAGRGIEADPAQLIAAQRLQKFYDDLLALKAARRGRLRKLLVHPELPRGVWFWGGVGRGKSFLMDCFFAAVPYERKRRVHFHAFMREVHESLQAHRNEADPLLKVAARIARETRLMCFDEFHVSDIADAMMLGRLMQALFDAGVVFCITSNYPPEGLYPNGLQRELFLPTIALLKQKLDVIEIDAGIDYRLRALQQAQVYLVAEDAAADSTIEHTFHTIAGGGGHTKPVEVLGRRLPVVHRAPGVIWFDFATLCGGPRSQNDYLWLANRHHTLFLSKVPKMGADMASEARRFTWLVDVLYDHRVKLIISAACPAEELYSQGVQAGEFKRTVSRLIEMRSLEYLASPHRREDFLAIEEEGGGT</sequence>
<keyword evidence="4" id="KW-1185">Reference proteome</keyword>
<gene>
    <name evidence="3" type="ORF">SUTH_01809</name>
</gene>
<dbReference type="NCBIfam" id="NF040713">
    <property type="entry name" value="ZapE"/>
    <property type="match status" value="1"/>
</dbReference>
<dbReference type="GO" id="GO:0016887">
    <property type="term" value="F:ATP hydrolysis activity"/>
    <property type="evidence" value="ECO:0007669"/>
    <property type="project" value="InterPro"/>
</dbReference>
<dbReference type="Proteomes" id="UP000031637">
    <property type="component" value="Chromosome"/>
</dbReference>
<proteinExistence type="predicted"/>
<dbReference type="OrthoDB" id="9774491at2"/>
<dbReference type="SUPFAM" id="SSF52540">
    <property type="entry name" value="P-loop containing nucleoside triphosphate hydrolases"/>
    <property type="match status" value="1"/>
</dbReference>
<reference evidence="3 4" key="1">
    <citation type="journal article" date="2014" name="Syst. Appl. Microbiol.">
        <title>Complete genomes of freshwater sulfur oxidizers Sulfuricella denitrificans skB26 and Sulfuritalea hydrogenivorans sk43H: genetic insights into the sulfur oxidation pathway of betaproteobacteria.</title>
        <authorList>
            <person name="Watanabe T."/>
            <person name="Kojima H."/>
            <person name="Fukui M."/>
        </authorList>
    </citation>
    <scope>NUCLEOTIDE SEQUENCE [LARGE SCALE GENOMIC DNA]</scope>
    <source>
        <strain evidence="3">DSM22779</strain>
    </source>
</reference>
<keyword evidence="2" id="KW-0067">ATP-binding</keyword>
<keyword evidence="1" id="KW-0547">Nucleotide-binding</keyword>
<dbReference type="STRING" id="1223802.SUTH_01809"/>
<organism evidence="3 4">
    <name type="scientific">Sulfuritalea hydrogenivorans sk43H</name>
    <dbReference type="NCBI Taxonomy" id="1223802"/>
    <lineage>
        <taxon>Bacteria</taxon>
        <taxon>Pseudomonadati</taxon>
        <taxon>Pseudomonadota</taxon>
        <taxon>Betaproteobacteria</taxon>
        <taxon>Nitrosomonadales</taxon>
        <taxon>Sterolibacteriaceae</taxon>
        <taxon>Sulfuritalea</taxon>
    </lineage>
</organism>
<evidence type="ECO:0000313" key="3">
    <source>
        <dbReference type="EMBL" id="BAO29601.1"/>
    </source>
</evidence>
<dbReference type="Pfam" id="PF03969">
    <property type="entry name" value="AFG1_ATPase"/>
    <property type="match status" value="1"/>
</dbReference>
<dbReference type="RefSeq" id="WP_041098698.1">
    <property type="nucleotide sequence ID" value="NZ_AP012547.1"/>
</dbReference>
<dbReference type="AlphaFoldDB" id="W0SEX2"/>
<dbReference type="Gene3D" id="3.40.50.300">
    <property type="entry name" value="P-loop containing nucleotide triphosphate hydrolases"/>
    <property type="match status" value="1"/>
</dbReference>
<evidence type="ECO:0000256" key="2">
    <source>
        <dbReference type="ARBA" id="ARBA00022840"/>
    </source>
</evidence>